<feature type="non-terminal residue" evidence="2">
    <location>
        <position position="175"/>
    </location>
</feature>
<keyword evidence="3" id="KW-1185">Reference proteome</keyword>
<evidence type="ECO:0000313" key="2">
    <source>
        <dbReference type="EMBL" id="GER26158.1"/>
    </source>
</evidence>
<dbReference type="Proteomes" id="UP000325081">
    <property type="component" value="Unassembled WGS sequence"/>
</dbReference>
<keyword evidence="2" id="KW-0347">Helicase</keyword>
<gene>
    <name evidence="2" type="ORF">STAS_01799</name>
</gene>
<protein>
    <submittedName>
        <fullName evidence="2">Holliday junction ATP-dependent DNA helicaseRuvA</fullName>
    </submittedName>
</protein>
<keyword evidence="2" id="KW-0067">ATP-binding</keyword>
<organism evidence="2 3">
    <name type="scientific">Striga asiatica</name>
    <name type="common">Asiatic witchweed</name>
    <name type="synonym">Buchnera asiatica</name>
    <dbReference type="NCBI Taxonomy" id="4170"/>
    <lineage>
        <taxon>Eukaryota</taxon>
        <taxon>Viridiplantae</taxon>
        <taxon>Streptophyta</taxon>
        <taxon>Embryophyta</taxon>
        <taxon>Tracheophyta</taxon>
        <taxon>Spermatophyta</taxon>
        <taxon>Magnoliopsida</taxon>
        <taxon>eudicotyledons</taxon>
        <taxon>Gunneridae</taxon>
        <taxon>Pentapetalae</taxon>
        <taxon>asterids</taxon>
        <taxon>lamiids</taxon>
        <taxon>Lamiales</taxon>
        <taxon>Orobanchaceae</taxon>
        <taxon>Buchnereae</taxon>
        <taxon>Striga</taxon>
    </lineage>
</organism>
<dbReference type="EMBL" id="BKCP01000891">
    <property type="protein sequence ID" value="GER26158.1"/>
    <property type="molecule type" value="Genomic_DNA"/>
</dbReference>
<dbReference type="AlphaFoldDB" id="A0A5A7P0Z2"/>
<evidence type="ECO:0000256" key="1">
    <source>
        <dbReference type="SAM" id="MobiDB-lite"/>
    </source>
</evidence>
<name>A0A5A7P0Z2_STRAF</name>
<sequence length="175" mass="19216">MYSRRSGHHNTGEKMAYAMSVDELTGASMSDHRDCLSSDCLTIGSFVRYRRTHRNASSWPKPAFLLLTLRGGPKGPPKNLRILKLCGPEKLSTPRSTRERRGKSTLGLTRKRPNDLTSEGNTLVIYECRGKKIWVDKDTMVIPSHSLSTATKGTTIVNGGVSKRGGLAISLEASN</sequence>
<keyword evidence="2" id="KW-0378">Hydrolase</keyword>
<reference evidence="3" key="1">
    <citation type="journal article" date="2019" name="Curr. Biol.">
        <title>Genome Sequence of Striga asiatica Provides Insight into the Evolution of Plant Parasitism.</title>
        <authorList>
            <person name="Yoshida S."/>
            <person name="Kim S."/>
            <person name="Wafula E.K."/>
            <person name="Tanskanen J."/>
            <person name="Kim Y.M."/>
            <person name="Honaas L."/>
            <person name="Yang Z."/>
            <person name="Spallek T."/>
            <person name="Conn C.E."/>
            <person name="Ichihashi Y."/>
            <person name="Cheong K."/>
            <person name="Cui S."/>
            <person name="Der J.P."/>
            <person name="Gundlach H."/>
            <person name="Jiao Y."/>
            <person name="Hori C."/>
            <person name="Ishida J.K."/>
            <person name="Kasahara H."/>
            <person name="Kiba T."/>
            <person name="Kim M.S."/>
            <person name="Koo N."/>
            <person name="Laohavisit A."/>
            <person name="Lee Y.H."/>
            <person name="Lumba S."/>
            <person name="McCourt P."/>
            <person name="Mortimer J.C."/>
            <person name="Mutuku J.M."/>
            <person name="Nomura T."/>
            <person name="Sasaki-Sekimoto Y."/>
            <person name="Seto Y."/>
            <person name="Wang Y."/>
            <person name="Wakatake T."/>
            <person name="Sakakibara H."/>
            <person name="Demura T."/>
            <person name="Yamaguchi S."/>
            <person name="Yoneyama K."/>
            <person name="Manabe R.I."/>
            <person name="Nelson D.C."/>
            <person name="Schulman A.H."/>
            <person name="Timko M.P."/>
            <person name="dePamphilis C.W."/>
            <person name="Choi D."/>
            <person name="Shirasu K."/>
        </authorList>
    </citation>
    <scope>NUCLEOTIDE SEQUENCE [LARGE SCALE GENOMIC DNA]</scope>
    <source>
        <strain evidence="3">cv. UVA1</strain>
    </source>
</reference>
<evidence type="ECO:0000313" key="3">
    <source>
        <dbReference type="Proteomes" id="UP000325081"/>
    </source>
</evidence>
<dbReference type="GO" id="GO:0004386">
    <property type="term" value="F:helicase activity"/>
    <property type="evidence" value="ECO:0007669"/>
    <property type="project" value="UniProtKB-KW"/>
</dbReference>
<feature type="region of interest" description="Disordered" evidence="1">
    <location>
        <begin position="90"/>
        <end position="113"/>
    </location>
</feature>
<keyword evidence="2" id="KW-0547">Nucleotide-binding</keyword>
<accession>A0A5A7P0Z2</accession>
<proteinExistence type="predicted"/>
<comment type="caution">
    <text evidence="2">The sequence shown here is derived from an EMBL/GenBank/DDBJ whole genome shotgun (WGS) entry which is preliminary data.</text>
</comment>